<keyword evidence="1" id="KW-0732">Signal</keyword>
<protein>
    <submittedName>
        <fullName evidence="2">Uncharacterized protein</fullName>
    </submittedName>
</protein>
<name>A0ABV6CL49_9RHOB</name>
<gene>
    <name evidence="2" type="ORF">ACFFIZ_14395</name>
</gene>
<evidence type="ECO:0000256" key="1">
    <source>
        <dbReference type="SAM" id="SignalP"/>
    </source>
</evidence>
<comment type="caution">
    <text evidence="2">The sequence shown here is derived from an EMBL/GenBank/DDBJ whole genome shotgun (WGS) entry which is preliminary data.</text>
</comment>
<feature type="signal peptide" evidence="1">
    <location>
        <begin position="1"/>
        <end position="19"/>
    </location>
</feature>
<dbReference type="RefSeq" id="WP_265506993.1">
    <property type="nucleotide sequence ID" value="NZ_JAOTBE010000021.1"/>
</dbReference>
<feature type="chain" id="PRO_5046555324" evidence="1">
    <location>
        <begin position="20"/>
        <end position="89"/>
    </location>
</feature>
<keyword evidence="3" id="KW-1185">Reference proteome</keyword>
<reference evidence="2 3" key="1">
    <citation type="submission" date="2024-09" db="EMBL/GenBank/DDBJ databases">
        <authorList>
            <person name="Sun Q."/>
            <person name="Mori K."/>
        </authorList>
    </citation>
    <scope>NUCLEOTIDE SEQUENCE [LARGE SCALE GENOMIC DNA]</scope>
    <source>
        <strain evidence="2 3">CCM 7904</strain>
    </source>
</reference>
<organism evidence="2 3">
    <name type="scientific">Paracoccus rhizosphaerae</name>
    <dbReference type="NCBI Taxonomy" id="1133347"/>
    <lineage>
        <taxon>Bacteria</taxon>
        <taxon>Pseudomonadati</taxon>
        <taxon>Pseudomonadota</taxon>
        <taxon>Alphaproteobacteria</taxon>
        <taxon>Rhodobacterales</taxon>
        <taxon>Paracoccaceae</taxon>
        <taxon>Paracoccus</taxon>
    </lineage>
</organism>
<sequence length="89" mass="8943">MKAITLALGALAFATAANAAGMSSHERPQPVSFDSTVAAAQMVDVPAGSVLTSKELRRAGLGADDLVSVSLVGSAPVDRGDRFSAKGDN</sequence>
<evidence type="ECO:0000313" key="3">
    <source>
        <dbReference type="Proteomes" id="UP001589795"/>
    </source>
</evidence>
<evidence type="ECO:0000313" key="2">
    <source>
        <dbReference type="EMBL" id="MFC0201463.1"/>
    </source>
</evidence>
<dbReference type="Proteomes" id="UP001589795">
    <property type="component" value="Unassembled WGS sequence"/>
</dbReference>
<dbReference type="EMBL" id="JBHLWQ010000134">
    <property type="protein sequence ID" value="MFC0201463.1"/>
    <property type="molecule type" value="Genomic_DNA"/>
</dbReference>
<accession>A0ABV6CL49</accession>
<proteinExistence type="predicted"/>